<dbReference type="InterPro" id="IPR036034">
    <property type="entry name" value="PDZ_sf"/>
</dbReference>
<dbReference type="InterPro" id="IPR043504">
    <property type="entry name" value="Peptidase_S1_PA_chymotrypsin"/>
</dbReference>
<keyword evidence="4" id="KW-0472">Membrane</keyword>
<evidence type="ECO:0000256" key="1">
    <source>
        <dbReference type="ARBA" id="ARBA00010541"/>
    </source>
</evidence>
<dbReference type="Pfam" id="PF13180">
    <property type="entry name" value="PDZ_2"/>
    <property type="match status" value="1"/>
</dbReference>
<feature type="domain" description="PDZ" evidence="5">
    <location>
        <begin position="270"/>
        <end position="351"/>
    </location>
</feature>
<dbReference type="Gene3D" id="2.30.42.10">
    <property type="match status" value="1"/>
</dbReference>
<accession>A0AA96JX74</accession>
<reference evidence="6 7" key="1">
    <citation type="submission" date="2023-01" db="EMBL/GenBank/DDBJ databases">
        <title>Cultivation and genomic characterization of new, ubiquitous marine nitrite-oxidizing bacteria from the Nitrospirales.</title>
        <authorList>
            <person name="Mueller A.J."/>
            <person name="Daebeler A."/>
            <person name="Herbold C.W."/>
            <person name="Kirkegaard R.H."/>
            <person name="Daims H."/>
        </authorList>
    </citation>
    <scope>NUCLEOTIDE SEQUENCE [LARGE SCALE GENOMIC DNA]</scope>
    <source>
        <strain evidence="6 7">DK</strain>
    </source>
</reference>
<name>A0AA96JX74_9BACT</name>
<keyword evidence="2 6" id="KW-0645">Protease</keyword>
<dbReference type="GO" id="GO:0006508">
    <property type="term" value="P:proteolysis"/>
    <property type="evidence" value="ECO:0007669"/>
    <property type="project" value="UniProtKB-KW"/>
</dbReference>
<keyword evidence="7" id="KW-1185">Reference proteome</keyword>
<dbReference type="EMBL" id="CP116968">
    <property type="protein sequence ID" value="WNM63672.1"/>
    <property type="molecule type" value="Genomic_DNA"/>
</dbReference>
<evidence type="ECO:0000313" key="6">
    <source>
        <dbReference type="EMBL" id="WNM63672.1"/>
    </source>
</evidence>
<dbReference type="InterPro" id="IPR051201">
    <property type="entry name" value="Chloro_Bact_Ser_Proteases"/>
</dbReference>
<dbReference type="SUPFAM" id="SSF50494">
    <property type="entry name" value="Trypsin-like serine proteases"/>
    <property type="match status" value="1"/>
</dbReference>
<dbReference type="PANTHER" id="PTHR43343">
    <property type="entry name" value="PEPTIDASE S12"/>
    <property type="match status" value="1"/>
</dbReference>
<keyword evidence="4" id="KW-0812">Transmembrane</keyword>
<dbReference type="SUPFAM" id="SSF50156">
    <property type="entry name" value="PDZ domain-like"/>
    <property type="match status" value="1"/>
</dbReference>
<feature type="transmembrane region" description="Helical" evidence="4">
    <location>
        <begin position="24"/>
        <end position="41"/>
    </location>
</feature>
<comment type="similarity">
    <text evidence="1">Belongs to the peptidase S1C family.</text>
</comment>
<evidence type="ECO:0000256" key="3">
    <source>
        <dbReference type="ARBA" id="ARBA00022801"/>
    </source>
</evidence>
<dbReference type="InterPro" id="IPR001478">
    <property type="entry name" value="PDZ"/>
</dbReference>
<gene>
    <name evidence="6" type="ORF">PQG83_07930</name>
</gene>
<dbReference type="RefSeq" id="WP_312748358.1">
    <property type="nucleotide sequence ID" value="NZ_CP116968.1"/>
</dbReference>
<keyword evidence="3" id="KW-0378">Hydrolase</keyword>
<keyword evidence="4" id="KW-1133">Transmembrane helix</keyword>
<protein>
    <submittedName>
        <fullName evidence="6">S1C family serine protease</fullName>
    </submittedName>
</protein>
<dbReference type="KEGG" id="nneo:PQG83_07930"/>
<dbReference type="Gene3D" id="2.40.10.10">
    <property type="entry name" value="Trypsin-like serine proteases"/>
    <property type="match status" value="2"/>
</dbReference>
<dbReference type="Pfam" id="PF13365">
    <property type="entry name" value="Trypsin_2"/>
    <property type="match status" value="1"/>
</dbReference>
<evidence type="ECO:0000313" key="7">
    <source>
        <dbReference type="Proteomes" id="UP001302494"/>
    </source>
</evidence>
<dbReference type="PANTHER" id="PTHR43343:SF3">
    <property type="entry name" value="PROTEASE DO-LIKE 8, CHLOROPLASTIC"/>
    <property type="match status" value="1"/>
</dbReference>
<evidence type="ECO:0000259" key="5">
    <source>
        <dbReference type="Pfam" id="PF13180"/>
    </source>
</evidence>
<evidence type="ECO:0000256" key="4">
    <source>
        <dbReference type="SAM" id="Phobius"/>
    </source>
</evidence>
<proteinExistence type="inferred from homology"/>
<evidence type="ECO:0000256" key="2">
    <source>
        <dbReference type="ARBA" id="ARBA00022670"/>
    </source>
</evidence>
<dbReference type="Proteomes" id="UP001302494">
    <property type="component" value="Chromosome"/>
</dbReference>
<dbReference type="InterPro" id="IPR001940">
    <property type="entry name" value="Peptidase_S1C"/>
</dbReference>
<organism evidence="6 7">
    <name type="scientific">Candidatus Nitrospira neomarina</name>
    <dbReference type="NCBI Taxonomy" id="3020899"/>
    <lineage>
        <taxon>Bacteria</taxon>
        <taxon>Pseudomonadati</taxon>
        <taxon>Nitrospirota</taxon>
        <taxon>Nitrospiria</taxon>
        <taxon>Nitrospirales</taxon>
        <taxon>Nitrospiraceae</taxon>
        <taxon>Nitrospira</taxon>
    </lineage>
</organism>
<dbReference type="AlphaFoldDB" id="A0AA96JX74"/>
<dbReference type="PRINTS" id="PR00834">
    <property type="entry name" value="PROTEASES2C"/>
</dbReference>
<sequence>MSIVTRYASHSETRRVRMSADRSIFIGLVFVVGLGYFVGLGEASAIPISQAIEQAKVATVGILPADQSEISDNNYGLPVSIRGSGIHIGRGVIVTARHAVERTEGGKVIIPDTIHVVTDTLFELPAARQGANAYLDVAVYQLQGSESDWPQAHVTFAKEDVTYGDQVFTVGYPLGWGPAINFGTTGNPNTFLPTVNSRLMQVDMSVCSGNSGGGLLNQHGQLVGLMHAIIQTETPHDDRRCARLAFALPGPLVQRVVTAVLADRVPGFSVLGIQLQTLRMGSRWALVVAKATGPSRHAGFKKGDVLMAINDVLITTPAQLKNYLIERTEPGQVVELRVQRGDAQELLSVTLGRS</sequence>
<dbReference type="InterPro" id="IPR009003">
    <property type="entry name" value="Peptidase_S1_PA"/>
</dbReference>
<dbReference type="GO" id="GO:0004252">
    <property type="term" value="F:serine-type endopeptidase activity"/>
    <property type="evidence" value="ECO:0007669"/>
    <property type="project" value="InterPro"/>
</dbReference>